<evidence type="ECO:0000313" key="3">
    <source>
        <dbReference type="EMBL" id="KAJ9164912.1"/>
    </source>
</evidence>
<dbReference type="PANTHER" id="PTHR45818:SF3">
    <property type="entry name" value="PROTEIN VAV"/>
    <property type="match status" value="1"/>
</dbReference>
<organism evidence="3 4">
    <name type="scientific">Coniochaeta hoffmannii</name>
    <dbReference type="NCBI Taxonomy" id="91930"/>
    <lineage>
        <taxon>Eukaryota</taxon>
        <taxon>Fungi</taxon>
        <taxon>Dikarya</taxon>
        <taxon>Ascomycota</taxon>
        <taxon>Pezizomycotina</taxon>
        <taxon>Sordariomycetes</taxon>
        <taxon>Sordariomycetidae</taxon>
        <taxon>Coniochaetales</taxon>
        <taxon>Coniochaetaceae</taxon>
        <taxon>Coniochaeta</taxon>
    </lineage>
</organism>
<feature type="compositionally biased region" description="Basic residues" evidence="1">
    <location>
        <begin position="17"/>
        <end position="28"/>
    </location>
</feature>
<dbReference type="SUPFAM" id="SSF50729">
    <property type="entry name" value="PH domain-like"/>
    <property type="match status" value="1"/>
</dbReference>
<comment type="caution">
    <text evidence="3">The sequence shown here is derived from an EMBL/GenBank/DDBJ whole genome shotgun (WGS) entry which is preliminary data.</text>
</comment>
<dbReference type="PROSITE" id="PS50010">
    <property type="entry name" value="DH_2"/>
    <property type="match status" value="1"/>
</dbReference>
<dbReference type="SMART" id="SM00325">
    <property type="entry name" value="RhoGEF"/>
    <property type="match status" value="1"/>
</dbReference>
<evidence type="ECO:0000256" key="1">
    <source>
        <dbReference type="SAM" id="MobiDB-lite"/>
    </source>
</evidence>
<feature type="compositionally biased region" description="Basic and acidic residues" evidence="1">
    <location>
        <begin position="657"/>
        <end position="667"/>
    </location>
</feature>
<dbReference type="AlphaFoldDB" id="A0AA38S8B2"/>
<dbReference type="Gene3D" id="1.20.900.10">
    <property type="entry name" value="Dbl homology (DH) domain"/>
    <property type="match status" value="1"/>
</dbReference>
<feature type="compositionally biased region" description="Gly residues" evidence="1">
    <location>
        <begin position="638"/>
        <end position="654"/>
    </location>
</feature>
<accession>A0AA38S8B2</accession>
<dbReference type="GO" id="GO:0005737">
    <property type="term" value="C:cytoplasm"/>
    <property type="evidence" value="ECO:0007669"/>
    <property type="project" value="TreeGrafter"/>
</dbReference>
<feature type="compositionally biased region" description="Polar residues" evidence="1">
    <location>
        <begin position="668"/>
        <end position="678"/>
    </location>
</feature>
<dbReference type="Pfam" id="PF00621">
    <property type="entry name" value="RhoGEF"/>
    <property type="match status" value="1"/>
</dbReference>
<protein>
    <submittedName>
        <fullName evidence="3">Dbl homology domain-containing protein</fullName>
    </submittedName>
</protein>
<proteinExistence type="predicted"/>
<gene>
    <name evidence="3" type="ORF">NKR19_g925</name>
</gene>
<keyword evidence="4" id="KW-1185">Reference proteome</keyword>
<sequence>MKSATVSVAGTSFFTKSRRNTARSSRGHSRAERSSAASIAHPRLSTDSTCAGRLIVMDQAVTERSLQRRRILEELIETEESYIGDVRFLMNVYITILASLPTLAPGLRSSINQNLTDIIQLHEELLGDLHRAVPHSEYSQLDAPAQGTKPERARQGHRRWKSLDAVLEDKASFTLLQSIPGMTTEPQVAAEVAKVFSKKMNRFFIYEEYGAKYELMIKDVASAHRTMPKWESYQKGLETLAAALGTGHKPDDLKKSLTIGDLLVKPIQRVCRYPLLFAELLKYTPVCDCPHSHMEIEAALVRLREATAEINRATDDSRIKATLEKTWILQDRLVFPNQSIDAASKNQIRSLGHIQLCGALHICWQTREGVDGQYMVCLLYRDWLCLANASRADQIYTVQACINLTTAKIEDIDNGRGIQCHTVPYSWKLVFLCDHQLYEMIMTACNPTEEQEWRTRLAHASARDAQIPSQPMFDSLALNIKALGTVFGKQGTIARRISVHRATTVGPKTPLCQVILKNTSVAPSSSHPSSSSSGSAISINRSMSLLTTNSNNNNNGSNSIPILAPPRGERARLEALLSDVWTRDVLPFPGMTARGRGEYHLVKASATSMMRKLSVASITGSFGRRSHSSAGWRATDGVDGGTHPGGGGGGGGGRRLVRSEPTLRARGTDSSQQPSVLSSIPDERSYPQVESEWGVDVLRTVGQIIDANKRQREDTDGEVEGEVVAGGQREESPRSKRVKVRRTFSTLTKGRPEVCVSEKQNACVEARRSGRWKAEGVVRGLRSLFQ</sequence>
<reference evidence="3" key="1">
    <citation type="submission" date="2022-07" db="EMBL/GenBank/DDBJ databases">
        <title>Fungi with potential for degradation of polypropylene.</title>
        <authorList>
            <person name="Gostincar C."/>
        </authorList>
    </citation>
    <scope>NUCLEOTIDE SEQUENCE</scope>
    <source>
        <strain evidence="3">EXF-13287</strain>
    </source>
</reference>
<dbReference type="Proteomes" id="UP001174691">
    <property type="component" value="Unassembled WGS sequence"/>
</dbReference>
<dbReference type="InterPro" id="IPR000219">
    <property type="entry name" value="DH_dom"/>
</dbReference>
<dbReference type="PANTHER" id="PTHR45818">
    <property type="entry name" value="PROTEIN VAV"/>
    <property type="match status" value="1"/>
</dbReference>
<dbReference type="GO" id="GO:0005085">
    <property type="term" value="F:guanyl-nucleotide exchange factor activity"/>
    <property type="evidence" value="ECO:0007669"/>
    <property type="project" value="InterPro"/>
</dbReference>
<evidence type="ECO:0000313" key="4">
    <source>
        <dbReference type="Proteomes" id="UP001174691"/>
    </source>
</evidence>
<feature type="region of interest" description="Disordered" evidence="1">
    <location>
        <begin position="709"/>
        <end position="734"/>
    </location>
</feature>
<name>A0AA38S8B2_9PEZI</name>
<dbReference type="EMBL" id="JANBVN010000008">
    <property type="protein sequence ID" value="KAJ9164912.1"/>
    <property type="molecule type" value="Genomic_DNA"/>
</dbReference>
<feature type="region of interest" description="Disordered" evidence="1">
    <location>
        <begin position="624"/>
        <end position="689"/>
    </location>
</feature>
<dbReference type="SUPFAM" id="SSF48065">
    <property type="entry name" value="DBL homology domain (DH-domain)"/>
    <property type="match status" value="1"/>
</dbReference>
<dbReference type="InterPro" id="IPR035899">
    <property type="entry name" value="DBL_dom_sf"/>
</dbReference>
<feature type="domain" description="DH" evidence="2">
    <location>
        <begin position="67"/>
        <end position="313"/>
    </location>
</feature>
<feature type="region of interest" description="Disordered" evidence="1">
    <location>
        <begin position="17"/>
        <end position="42"/>
    </location>
</feature>
<evidence type="ECO:0000259" key="2">
    <source>
        <dbReference type="PROSITE" id="PS50010"/>
    </source>
</evidence>